<feature type="transmembrane region" description="Helical" evidence="16">
    <location>
        <begin position="119"/>
        <end position="136"/>
    </location>
</feature>
<feature type="binding site" evidence="14">
    <location>
        <position position="563"/>
    </location>
    <ligand>
        <name>ATP</name>
        <dbReference type="ChEBI" id="CHEBI:30616"/>
    </ligand>
</feature>
<comment type="cofactor">
    <cofactor evidence="15">
        <name>Mg(2+)</name>
        <dbReference type="ChEBI" id="CHEBI:18420"/>
    </cofactor>
</comment>
<dbReference type="InterPro" id="IPR018303">
    <property type="entry name" value="ATPase_P-typ_P_site"/>
</dbReference>
<dbReference type="InterPro" id="IPR001757">
    <property type="entry name" value="P_typ_ATPase"/>
</dbReference>
<keyword evidence="6 14" id="KW-0547">Nucleotide-binding</keyword>
<evidence type="ECO:0000256" key="9">
    <source>
        <dbReference type="ARBA" id="ARBA00022967"/>
    </source>
</evidence>
<dbReference type="SFLD" id="SFLDG00002">
    <property type="entry name" value="C1.7:_P-type_atpase_like"/>
    <property type="match status" value="1"/>
</dbReference>
<evidence type="ECO:0000256" key="16">
    <source>
        <dbReference type="RuleBase" id="RU362033"/>
    </source>
</evidence>
<keyword evidence="7 14" id="KW-0067">ATP-binding</keyword>
<evidence type="ECO:0000259" key="19">
    <source>
        <dbReference type="Pfam" id="PF16209"/>
    </source>
</evidence>
<proteinExistence type="inferred from homology"/>
<dbReference type="Proteomes" id="UP000179807">
    <property type="component" value="Unassembled WGS sequence"/>
</dbReference>
<dbReference type="Gene3D" id="3.40.50.1000">
    <property type="entry name" value="HAD superfamily/HAD-like"/>
    <property type="match status" value="1"/>
</dbReference>
<dbReference type="GO" id="GO:0005524">
    <property type="term" value="F:ATP binding"/>
    <property type="evidence" value="ECO:0007669"/>
    <property type="project" value="UniProtKB-UniRule"/>
</dbReference>
<comment type="subcellular location">
    <subcellularLocation>
        <location evidence="2">Endomembrane system</location>
    </subcellularLocation>
    <subcellularLocation>
        <location evidence="1 16">Membrane</location>
        <topology evidence="1 16">Multi-pass membrane protein</topology>
    </subcellularLocation>
</comment>
<dbReference type="Pfam" id="PF13246">
    <property type="entry name" value="Cation_ATPase"/>
    <property type="match status" value="1"/>
</dbReference>
<evidence type="ECO:0000313" key="21">
    <source>
        <dbReference type="EMBL" id="OHT10805.1"/>
    </source>
</evidence>
<dbReference type="NCBIfam" id="TIGR01652">
    <property type="entry name" value="ATPase-Plipid"/>
    <property type="match status" value="1"/>
</dbReference>
<feature type="binding site" evidence="14">
    <location>
        <position position="522"/>
    </location>
    <ligand>
        <name>ATP</name>
        <dbReference type="ChEBI" id="CHEBI:30616"/>
    </ligand>
</feature>
<comment type="caution">
    <text evidence="21">The sequence shown here is derived from an EMBL/GenBank/DDBJ whole genome shotgun (WGS) entry which is preliminary data.</text>
</comment>
<feature type="binding site" evidence="14">
    <location>
        <position position="451"/>
    </location>
    <ligand>
        <name>ATP</name>
        <dbReference type="ChEBI" id="CHEBI:30616"/>
    </ligand>
</feature>
<keyword evidence="10 16" id="KW-1133">Transmembrane helix</keyword>
<dbReference type="SFLD" id="SFLDF00027">
    <property type="entry name" value="p-type_atpase"/>
    <property type="match status" value="1"/>
</dbReference>
<dbReference type="Pfam" id="PF16212">
    <property type="entry name" value="PhoLip_ATPase_C"/>
    <property type="match status" value="1"/>
</dbReference>
<dbReference type="SUPFAM" id="SSF56784">
    <property type="entry name" value="HAD-like"/>
    <property type="match status" value="1"/>
</dbReference>
<feature type="binding site" evidence="14">
    <location>
        <position position="829"/>
    </location>
    <ligand>
        <name>ATP</name>
        <dbReference type="ChEBI" id="CHEBI:30616"/>
    </ligand>
</feature>
<feature type="compositionally biased region" description="Polar residues" evidence="17">
    <location>
        <begin position="626"/>
        <end position="636"/>
    </location>
</feature>
<feature type="binding site" evidence="14">
    <location>
        <position position="658"/>
    </location>
    <ligand>
        <name>ATP</name>
        <dbReference type="ChEBI" id="CHEBI:30616"/>
    </ligand>
</feature>
<evidence type="ECO:0000256" key="5">
    <source>
        <dbReference type="ARBA" id="ARBA00022723"/>
    </source>
</evidence>
<keyword evidence="5 15" id="KW-0479">Metal-binding</keyword>
<feature type="region of interest" description="Disordered" evidence="17">
    <location>
        <begin position="621"/>
        <end position="643"/>
    </location>
</feature>
<evidence type="ECO:0000256" key="14">
    <source>
        <dbReference type="PIRSR" id="PIRSR606539-2"/>
    </source>
</evidence>
<protein>
    <recommendedName>
        <fullName evidence="16">Phospholipid-transporting ATPase</fullName>
        <ecNumber evidence="16">7.6.2.1</ecNumber>
    </recommendedName>
</protein>
<evidence type="ECO:0000256" key="6">
    <source>
        <dbReference type="ARBA" id="ARBA00022741"/>
    </source>
</evidence>
<evidence type="ECO:0000259" key="18">
    <source>
        <dbReference type="Pfam" id="PF00122"/>
    </source>
</evidence>
<feature type="binding site" evidence="15">
    <location>
        <position position="852"/>
    </location>
    <ligand>
        <name>Mg(2+)</name>
        <dbReference type="ChEBI" id="CHEBI:18420"/>
    </ligand>
</feature>
<keyword evidence="8 15" id="KW-0460">Magnesium</keyword>
<dbReference type="SUPFAM" id="SSF81653">
    <property type="entry name" value="Calcium ATPase, transduction domain A"/>
    <property type="match status" value="1"/>
</dbReference>
<dbReference type="GO" id="GO:0005886">
    <property type="term" value="C:plasma membrane"/>
    <property type="evidence" value="ECO:0007669"/>
    <property type="project" value="TreeGrafter"/>
</dbReference>
<dbReference type="GO" id="GO:0016887">
    <property type="term" value="F:ATP hydrolysis activity"/>
    <property type="evidence" value="ECO:0007669"/>
    <property type="project" value="InterPro"/>
</dbReference>
<feature type="binding site" evidence="14">
    <location>
        <position position="852"/>
    </location>
    <ligand>
        <name>ATP</name>
        <dbReference type="ChEBI" id="CHEBI:30616"/>
    </ligand>
</feature>
<feature type="binding site" evidence="15">
    <location>
        <position position="848"/>
    </location>
    <ligand>
        <name>Mg(2+)</name>
        <dbReference type="ChEBI" id="CHEBI:18420"/>
    </ligand>
</feature>
<feature type="region of interest" description="Disordered" evidence="17">
    <location>
        <begin position="18"/>
        <end position="56"/>
    </location>
</feature>
<dbReference type="SFLD" id="SFLDS00003">
    <property type="entry name" value="Haloacid_Dehalogenase"/>
    <property type="match status" value="1"/>
</dbReference>
<feature type="transmembrane region" description="Helical" evidence="16">
    <location>
        <begin position="1044"/>
        <end position="1065"/>
    </location>
</feature>
<feature type="binding site" evidence="14">
    <location>
        <position position="851"/>
    </location>
    <ligand>
        <name>ATP</name>
        <dbReference type="ChEBI" id="CHEBI:30616"/>
    </ligand>
</feature>
<dbReference type="GO" id="GO:0000287">
    <property type="term" value="F:magnesium ion binding"/>
    <property type="evidence" value="ECO:0007669"/>
    <property type="project" value="UniProtKB-UniRule"/>
</dbReference>
<comment type="similarity">
    <text evidence="3 16">Belongs to the cation transport ATPase (P-type) (TC 3.A.3) family. Type IV subfamily.</text>
</comment>
<dbReference type="InterPro" id="IPR006539">
    <property type="entry name" value="P-type_ATPase_IV"/>
</dbReference>
<feature type="transmembrane region" description="Helical" evidence="16">
    <location>
        <begin position="986"/>
        <end position="1006"/>
    </location>
</feature>
<dbReference type="PANTHER" id="PTHR24092">
    <property type="entry name" value="PROBABLE PHOSPHOLIPID-TRANSPORTING ATPASE"/>
    <property type="match status" value="1"/>
</dbReference>
<feature type="domain" description="P-type ATPase A" evidence="18">
    <location>
        <begin position="177"/>
        <end position="318"/>
    </location>
</feature>
<feature type="domain" description="P-type ATPase C-terminal" evidence="20">
    <location>
        <begin position="874"/>
        <end position="1110"/>
    </location>
</feature>
<evidence type="ECO:0000256" key="7">
    <source>
        <dbReference type="ARBA" id="ARBA00022840"/>
    </source>
</evidence>
<feature type="transmembrane region" description="Helical" evidence="16">
    <location>
        <begin position="935"/>
        <end position="958"/>
    </location>
</feature>
<evidence type="ECO:0000256" key="10">
    <source>
        <dbReference type="ARBA" id="ARBA00022989"/>
    </source>
</evidence>
<evidence type="ECO:0000256" key="17">
    <source>
        <dbReference type="SAM" id="MobiDB-lite"/>
    </source>
</evidence>
<keyword evidence="4 16" id="KW-0812">Transmembrane</keyword>
<dbReference type="InterPro" id="IPR059000">
    <property type="entry name" value="ATPase_P-type_domA"/>
</dbReference>
<feature type="binding site" evidence="14">
    <location>
        <position position="738"/>
    </location>
    <ligand>
        <name>ATP</name>
        <dbReference type="ChEBI" id="CHEBI:30616"/>
    </ligand>
</feature>
<keyword evidence="11 16" id="KW-0472">Membrane</keyword>
<feature type="transmembrane region" description="Helical" evidence="16">
    <location>
        <begin position="339"/>
        <end position="359"/>
    </location>
</feature>
<dbReference type="EC" id="7.6.2.1" evidence="16"/>
<name>A0A1J4KN40_9EUKA</name>
<feature type="binding site" evidence="14">
    <location>
        <position position="739"/>
    </location>
    <ligand>
        <name>ATP</name>
        <dbReference type="ChEBI" id="CHEBI:30616"/>
    </ligand>
</feature>
<dbReference type="VEuPathDB" id="TrichDB:TRFO_19773"/>
<feature type="binding site" evidence="14">
    <location>
        <position position="586"/>
    </location>
    <ligand>
        <name>ATP</name>
        <dbReference type="ChEBI" id="CHEBI:30616"/>
    </ligand>
</feature>
<keyword evidence="9 16" id="KW-1278">Translocase</keyword>
<feature type="transmembrane region" description="Helical" evidence="16">
    <location>
        <begin position="1077"/>
        <end position="1100"/>
    </location>
</feature>
<evidence type="ECO:0000256" key="3">
    <source>
        <dbReference type="ARBA" id="ARBA00008109"/>
    </source>
</evidence>
<feature type="binding site" evidence="14">
    <location>
        <position position="823"/>
    </location>
    <ligand>
        <name>ATP</name>
        <dbReference type="ChEBI" id="CHEBI:30616"/>
    </ligand>
</feature>
<dbReference type="SUPFAM" id="SSF81665">
    <property type="entry name" value="Calcium ATPase, transmembrane domain M"/>
    <property type="match status" value="1"/>
</dbReference>
<evidence type="ECO:0000256" key="1">
    <source>
        <dbReference type="ARBA" id="ARBA00004141"/>
    </source>
</evidence>
<dbReference type="InterPro" id="IPR023214">
    <property type="entry name" value="HAD_sf"/>
</dbReference>
<dbReference type="PRINTS" id="PR00119">
    <property type="entry name" value="CATATPASE"/>
</dbReference>
<dbReference type="GO" id="GO:0140326">
    <property type="term" value="F:ATPase-coupled intramembrane lipid transporter activity"/>
    <property type="evidence" value="ECO:0007669"/>
    <property type="project" value="UniProtKB-EC"/>
</dbReference>
<dbReference type="EMBL" id="MLAK01000601">
    <property type="protein sequence ID" value="OHT10805.1"/>
    <property type="molecule type" value="Genomic_DNA"/>
</dbReference>
<feature type="binding site" evidence="14">
    <location>
        <position position="450"/>
    </location>
    <ligand>
        <name>ATP</name>
        <dbReference type="ChEBI" id="CHEBI:30616"/>
    </ligand>
</feature>
<dbReference type="InterPro" id="IPR008250">
    <property type="entry name" value="ATPase_P-typ_transduc_dom_A_sf"/>
</dbReference>
<feature type="domain" description="P-type ATPase N-terminal" evidence="19">
    <location>
        <begin position="93"/>
        <end position="140"/>
    </location>
</feature>
<dbReference type="SUPFAM" id="SSF81660">
    <property type="entry name" value="Metal cation-transporting ATPase, ATP-binding domain N"/>
    <property type="match status" value="1"/>
</dbReference>
<feature type="transmembrane region" description="Helical" evidence="16">
    <location>
        <begin position="142"/>
        <end position="161"/>
    </location>
</feature>
<dbReference type="FunFam" id="3.40.50.1000:FF:000014">
    <property type="entry name" value="Phospholipid-transporting ATPase"/>
    <property type="match status" value="1"/>
</dbReference>
<dbReference type="Pfam" id="PF16209">
    <property type="entry name" value="PhoLip_ATPase_N"/>
    <property type="match status" value="1"/>
</dbReference>
<comment type="catalytic activity">
    <reaction evidence="12 16">
        <text>ATP + H2O + phospholipidSide 1 = ADP + phosphate + phospholipidSide 2.</text>
        <dbReference type="EC" id="7.6.2.1"/>
    </reaction>
</comment>
<evidence type="ECO:0000256" key="15">
    <source>
        <dbReference type="PIRSR" id="PIRSR606539-3"/>
    </source>
</evidence>
<dbReference type="InterPro" id="IPR032631">
    <property type="entry name" value="P-type_ATPase_N"/>
</dbReference>
<dbReference type="InterPro" id="IPR023299">
    <property type="entry name" value="ATPase_P-typ_cyto_dom_N"/>
</dbReference>
<dbReference type="PROSITE" id="PS00154">
    <property type="entry name" value="ATPASE_E1_E2"/>
    <property type="match status" value="1"/>
</dbReference>
<evidence type="ECO:0000259" key="20">
    <source>
        <dbReference type="Pfam" id="PF16212"/>
    </source>
</evidence>
<evidence type="ECO:0000256" key="11">
    <source>
        <dbReference type="ARBA" id="ARBA00023136"/>
    </source>
</evidence>
<feature type="binding site" evidence="15">
    <location>
        <position position="449"/>
    </location>
    <ligand>
        <name>Mg(2+)</name>
        <dbReference type="ChEBI" id="CHEBI:18420"/>
    </ligand>
</feature>
<dbReference type="NCBIfam" id="TIGR01494">
    <property type="entry name" value="ATPase_P-type"/>
    <property type="match status" value="1"/>
</dbReference>
<feature type="binding site" evidence="14">
    <location>
        <position position="449"/>
    </location>
    <ligand>
        <name>ATP</name>
        <dbReference type="ChEBI" id="CHEBI:30616"/>
    </ligand>
</feature>
<evidence type="ECO:0000256" key="12">
    <source>
        <dbReference type="ARBA" id="ARBA00034036"/>
    </source>
</evidence>
<dbReference type="PANTHER" id="PTHR24092:SF218">
    <property type="entry name" value="PHOSPHOLIPID-TRANSPORTING ATPASE"/>
    <property type="match status" value="1"/>
</dbReference>
<feature type="binding site" evidence="15">
    <location>
        <position position="451"/>
    </location>
    <ligand>
        <name>Mg(2+)</name>
        <dbReference type="ChEBI" id="CHEBI:18420"/>
    </ligand>
</feature>
<evidence type="ECO:0000313" key="22">
    <source>
        <dbReference type="Proteomes" id="UP000179807"/>
    </source>
</evidence>
<dbReference type="Pfam" id="PF00122">
    <property type="entry name" value="E1-E2_ATPase"/>
    <property type="match status" value="1"/>
</dbReference>
<dbReference type="Pfam" id="PF00702">
    <property type="entry name" value="Hydrolase"/>
    <property type="match status" value="1"/>
</dbReference>
<evidence type="ECO:0000256" key="8">
    <source>
        <dbReference type="ARBA" id="ARBA00022842"/>
    </source>
</evidence>
<evidence type="ECO:0000256" key="13">
    <source>
        <dbReference type="PIRSR" id="PIRSR606539-1"/>
    </source>
</evidence>
<dbReference type="InterPro" id="IPR044492">
    <property type="entry name" value="P_typ_ATPase_HD_dom"/>
</dbReference>
<dbReference type="AlphaFoldDB" id="A0A1J4KN40"/>
<reference evidence="21" key="1">
    <citation type="submission" date="2016-10" db="EMBL/GenBank/DDBJ databases">
        <authorList>
            <person name="Benchimol M."/>
            <person name="Almeida L.G."/>
            <person name="Vasconcelos A.T."/>
            <person name="Perreira-Neves A."/>
            <person name="Rosa I.A."/>
            <person name="Tasca T."/>
            <person name="Bogo M.R."/>
            <person name="de Souza W."/>
        </authorList>
    </citation>
    <scope>NUCLEOTIDE SEQUENCE [LARGE SCALE GENOMIC DNA]</scope>
    <source>
        <strain evidence="21">K</strain>
    </source>
</reference>
<dbReference type="Gene3D" id="3.40.1110.10">
    <property type="entry name" value="Calcium-transporting ATPase, cytoplasmic domain N"/>
    <property type="match status" value="1"/>
</dbReference>
<dbReference type="InterPro" id="IPR023298">
    <property type="entry name" value="ATPase_P-typ_TM_dom_sf"/>
</dbReference>
<feature type="active site" description="4-aspartylphosphate intermediate" evidence="13">
    <location>
        <position position="449"/>
    </location>
</feature>
<evidence type="ECO:0000256" key="2">
    <source>
        <dbReference type="ARBA" id="ARBA00004308"/>
    </source>
</evidence>
<dbReference type="Gene3D" id="2.70.150.10">
    <property type="entry name" value="Calcium-transporting ATPase, cytoplasmic transduction domain A"/>
    <property type="match status" value="1"/>
</dbReference>
<accession>A0A1J4KN40</accession>
<dbReference type="GO" id="GO:0045332">
    <property type="term" value="P:phospholipid translocation"/>
    <property type="evidence" value="ECO:0007669"/>
    <property type="project" value="TreeGrafter"/>
</dbReference>
<keyword evidence="22" id="KW-1185">Reference proteome</keyword>
<sequence length="1201" mass="135641">MRKFRYSLKILDQLKRKMSSSSSSFHPVKLHDSSSDSSSVNSRRGQKTDSISKRTSKTAFDLDPNREIWATIEVNGLDYPKGQININSQYPGQVGNEVRTTRYRWYTFIPLTLYEQYRVLSNIYYILVLIVSFLPMSPLSYLFQLVPMVVVLIISMIKSGVEDLIKHFDDKKRNNAPAFVYRNGDFVEIKASEIKVGDILRITEDSMVPADCLYVGSKHESSLCYYSETNLNGETAVKTMQPHPAFSEKNAIEEVTTSQYFIDLPEPDRDLTRFDARLKNLNKFWPISIHNVLLRGVSTHYTDEVLCVVLRTGHDTKIMKNIKTPPAKRTQFDKNLNRILIIVFIFKMILCLISTFLGVEGDKGNSFPLIKETYSSYGSAFLEYFTQYFVLYSYLFPISLTVTIEIIRLFHKCIVTFDPLIYDPEFGHAYAHNSNVIVQLGQVTHILSDKTGTLTENKMELLKIATNEGKFDAVDFLNTAEGDNTIIEKSLNMLIAMAICNNVIVHKKRNGKLEYNADSPDEAAFVSFAAKCGVKLIARGLNSLSVDINGKLVDYEILADLPFSSERKRMSIVVKSGDNPAIIYTKGADNIMAERIDDFKQRKTEENQILITNKNEIKGYDEKSGNNKSISRSMSRSQKKQNVENQDIVNEFASLGLRTLVFASKEIPDDALNSWLKNYREAEAALNDRDNLIFNIAAMIETNLKYIGISGVEDRLQDEVPATIQWVRNAGIKLWVLTGDKLETAIAIGRTSGVIRQDSEMMIISARNETDVEKALDKYIDGISSFTNPVLVMTADSVEYASTKFSSKFMELANHCDSVILCRVSPFMKAQVTHVVKDSGAHLLAVGDGANDVGMIQVAHVGVGIFGREGSQAAMSSDFAIPRFKFLRRLMMVHGHWNYRRLAYVAIIMVYKNVVFIFAQLWFSFYTLWSPTSFYTGFVMSCFNLIFTALPPFIFGFWEQDLDQITLLHRPELYKVDYDPMSTFNLFYYLILGLFQSLCSYFGPFLMMRESSLIESGLLTYLIVVYTVVIQIIIWHNYHNWWTFGVYAVNIVLAIPIIVVYCYCITTNMVTIVEDSMARATFWMVFIVGIAFSLLPSFIWEYTWKRFSPTPIRIFEERTTENPKKVAAVHNWALGESGSHSSEYETATASSICTNSGVAENDIFLPNGNNNDNVNIDVGDNCGADCAGGDCGGADGGGGGD</sequence>
<gene>
    <name evidence="21" type="primary">DRS2</name>
    <name evidence="21" type="ORF">TRFO_19773</name>
</gene>
<feature type="transmembrane region" description="Helical" evidence="16">
    <location>
        <begin position="902"/>
        <end position="923"/>
    </location>
</feature>
<dbReference type="InterPro" id="IPR036412">
    <property type="entry name" value="HAD-like_sf"/>
</dbReference>
<dbReference type="OrthoDB" id="377733at2759"/>
<dbReference type="RefSeq" id="XP_068363941.1">
    <property type="nucleotide sequence ID" value="XM_068500994.1"/>
</dbReference>
<feature type="binding site" evidence="14">
    <location>
        <position position="740"/>
    </location>
    <ligand>
        <name>ATP</name>
        <dbReference type="ChEBI" id="CHEBI:30616"/>
    </ligand>
</feature>
<dbReference type="GeneID" id="94835698"/>
<feature type="transmembrane region" description="Helical" evidence="16">
    <location>
        <begin position="1018"/>
        <end position="1038"/>
    </location>
</feature>
<organism evidence="21 22">
    <name type="scientific">Tritrichomonas foetus</name>
    <dbReference type="NCBI Taxonomy" id="1144522"/>
    <lineage>
        <taxon>Eukaryota</taxon>
        <taxon>Metamonada</taxon>
        <taxon>Parabasalia</taxon>
        <taxon>Tritrichomonadida</taxon>
        <taxon>Tritrichomonadidae</taxon>
        <taxon>Tritrichomonas</taxon>
    </lineage>
</organism>
<evidence type="ECO:0000256" key="4">
    <source>
        <dbReference type="ARBA" id="ARBA00022692"/>
    </source>
</evidence>
<dbReference type="InterPro" id="IPR032630">
    <property type="entry name" value="P_typ_ATPase_c"/>
</dbReference>